<keyword evidence="3 6" id="KW-0240">DNA-directed RNA polymerase</keyword>
<protein>
    <recommendedName>
        <fullName evidence="6">DNA-directed RNA polymerase III subunit RPC6</fullName>
        <shortName evidence="6">RNA polymerase III subunit C6</shortName>
    </recommendedName>
</protein>
<dbReference type="FunFam" id="1.10.10.10:FF:000116">
    <property type="entry name" value="DNA-directed RNA polymerase III subunit RPC6"/>
    <property type="match status" value="1"/>
</dbReference>
<sequence>MRYVQELTDSHLLKLSTEGKTLLFTAVSFDDAAKIKTMSQDEALIYFHIEESGREGVWTKTLHTRTNLHHNVISRCLKALESQRYIKQVKSVKHPTRKIYMLSSIEPSAEMSGGPWFTDSEIDTEFIDNLLNVVWRFIVSLSYPSAFKPRTGRTQESYPASYRGYPTVSKIHNFVVDSGITSVELSVVDIRALCEVLVYDGKLERVDNGYAYKATWASVVAGGGGPELESDEDENELVPLDAFSETPCGRCPVIEFCSDDSRVNPVDCTYYDEWLDVIEKPSTLA</sequence>
<evidence type="ECO:0000256" key="4">
    <source>
        <dbReference type="ARBA" id="ARBA00023163"/>
    </source>
</evidence>
<dbReference type="STRING" id="1173061.A0A0J9X835"/>
<dbReference type="InterPro" id="IPR007832">
    <property type="entry name" value="RNA_pol_Rpc34"/>
</dbReference>
<evidence type="ECO:0000256" key="2">
    <source>
        <dbReference type="ARBA" id="ARBA00011038"/>
    </source>
</evidence>
<dbReference type="GO" id="GO:0006383">
    <property type="term" value="P:transcription by RNA polymerase III"/>
    <property type="evidence" value="ECO:0007669"/>
    <property type="project" value="UniProtKB-UniRule"/>
</dbReference>
<dbReference type="InterPro" id="IPR036390">
    <property type="entry name" value="WH_DNA-bd_sf"/>
</dbReference>
<comment type="subcellular location">
    <subcellularLocation>
        <location evidence="1 6">Nucleus</location>
    </subcellularLocation>
</comment>
<dbReference type="Proteomes" id="UP000242525">
    <property type="component" value="Unassembled WGS sequence"/>
</dbReference>
<evidence type="ECO:0000256" key="6">
    <source>
        <dbReference type="PIRNR" id="PIRNR028763"/>
    </source>
</evidence>
<accession>A0A0J9X835</accession>
<dbReference type="InterPro" id="IPR036388">
    <property type="entry name" value="WH-like_DNA-bd_sf"/>
</dbReference>
<dbReference type="PIRSF" id="PIRSF028763">
    <property type="entry name" value="RNA_pol_Rpc34"/>
    <property type="match status" value="1"/>
</dbReference>
<comment type="caution">
    <text evidence="7">The sequence shown here is derived from an EMBL/GenBank/DDBJ whole genome shotgun (WGS) entry which is preliminary data.</text>
</comment>
<dbReference type="SUPFAM" id="SSF46785">
    <property type="entry name" value="Winged helix' DNA-binding domain"/>
    <property type="match status" value="1"/>
</dbReference>
<dbReference type="GO" id="GO:0005666">
    <property type="term" value="C:RNA polymerase III complex"/>
    <property type="evidence" value="ECO:0007669"/>
    <property type="project" value="UniProtKB-UniRule"/>
</dbReference>
<dbReference type="OrthoDB" id="613763at2759"/>
<evidence type="ECO:0000313" key="8">
    <source>
        <dbReference type="Proteomes" id="UP000242525"/>
    </source>
</evidence>
<evidence type="ECO:0000313" key="7">
    <source>
        <dbReference type="EMBL" id="CDO53388.1"/>
    </source>
</evidence>
<reference evidence="7" key="1">
    <citation type="submission" date="2014-03" db="EMBL/GenBank/DDBJ databases">
        <authorList>
            <person name="Casaregola S."/>
        </authorList>
    </citation>
    <scope>NUCLEOTIDE SEQUENCE [LARGE SCALE GENOMIC DNA]</scope>
    <source>
        <strain evidence="7">CLIB 918</strain>
    </source>
</reference>
<keyword evidence="5 6" id="KW-0539">Nucleus</keyword>
<evidence type="ECO:0000256" key="1">
    <source>
        <dbReference type="ARBA" id="ARBA00004123"/>
    </source>
</evidence>
<dbReference type="Pfam" id="PF05158">
    <property type="entry name" value="RNA_pol_Rpc34"/>
    <property type="match status" value="1"/>
</dbReference>
<keyword evidence="8" id="KW-1185">Reference proteome</keyword>
<organism evidence="7 8">
    <name type="scientific">Geotrichum candidum</name>
    <name type="common">Oospora lactis</name>
    <name type="synonym">Dipodascus geotrichum</name>
    <dbReference type="NCBI Taxonomy" id="1173061"/>
    <lineage>
        <taxon>Eukaryota</taxon>
        <taxon>Fungi</taxon>
        <taxon>Dikarya</taxon>
        <taxon>Ascomycota</taxon>
        <taxon>Saccharomycotina</taxon>
        <taxon>Dipodascomycetes</taxon>
        <taxon>Dipodascales</taxon>
        <taxon>Dipodascaceae</taxon>
        <taxon>Geotrichum</taxon>
    </lineage>
</organism>
<dbReference type="GO" id="GO:0005737">
    <property type="term" value="C:cytoplasm"/>
    <property type="evidence" value="ECO:0007669"/>
    <property type="project" value="UniProtKB-ARBA"/>
</dbReference>
<evidence type="ECO:0000256" key="3">
    <source>
        <dbReference type="ARBA" id="ARBA00022478"/>
    </source>
</evidence>
<dbReference type="Gene3D" id="1.10.10.10">
    <property type="entry name" value="Winged helix-like DNA-binding domain superfamily/Winged helix DNA-binding domain"/>
    <property type="match status" value="1"/>
</dbReference>
<keyword evidence="4 6" id="KW-0804">Transcription</keyword>
<gene>
    <name evidence="7" type="ORF">BN980_GECA05s00945g</name>
</gene>
<dbReference type="AlphaFoldDB" id="A0A0J9X835"/>
<comment type="function">
    <text evidence="6">DNA-dependent RNA polymerase catalyzes the transcription of DNA into RNA using the four ribonucleoside triphosphates as substrates. Specific peripheric component of RNA polymerase III which synthesizes small RNAs, such as 5S rRNA and tRNAs.</text>
</comment>
<name>A0A0J9X835_GEOCN</name>
<dbReference type="InterPro" id="IPR016049">
    <property type="entry name" value="RNA_pol_Rpc34-like"/>
</dbReference>
<evidence type="ECO:0000256" key="5">
    <source>
        <dbReference type="ARBA" id="ARBA00023242"/>
    </source>
</evidence>
<dbReference type="GO" id="GO:0005654">
    <property type="term" value="C:nucleoplasm"/>
    <property type="evidence" value="ECO:0007669"/>
    <property type="project" value="UniProtKB-ARBA"/>
</dbReference>
<comment type="similarity">
    <text evidence="2 6">Belongs to the eukaryotic RPC34/RPC39 RNA polymerase subunit family.</text>
</comment>
<dbReference type="PANTHER" id="PTHR12780">
    <property type="entry name" value="RNA POLYMERASE III DNA DIRECTED , 39KD SUBUNIT-RELATED"/>
    <property type="match status" value="1"/>
</dbReference>
<dbReference type="EMBL" id="CCBN010000005">
    <property type="protein sequence ID" value="CDO53388.1"/>
    <property type="molecule type" value="Genomic_DNA"/>
</dbReference>
<proteinExistence type="inferred from homology"/>